<evidence type="ECO:0000313" key="1">
    <source>
        <dbReference type="EMBL" id="OUJ71179.1"/>
    </source>
</evidence>
<evidence type="ECO:0000313" key="2">
    <source>
        <dbReference type="Proteomes" id="UP000194873"/>
    </source>
</evidence>
<sequence>MVWRQLLEQALVQLEQHNWHKLLGDQRSLPLFSTENQAWILLDWFPRAVRSGLRYGAIISPQNVMVRLEIAALIREVNTYPLTYRLFADEAAAANWLIQQP</sequence>
<dbReference type="AlphaFoldDB" id="A0A243W7Y0"/>
<organism evidence="1 2">
    <name type="scientific">Hymenobacter crusticola</name>
    <dbReference type="NCBI Taxonomy" id="1770526"/>
    <lineage>
        <taxon>Bacteria</taxon>
        <taxon>Pseudomonadati</taxon>
        <taxon>Bacteroidota</taxon>
        <taxon>Cytophagia</taxon>
        <taxon>Cytophagales</taxon>
        <taxon>Hymenobacteraceae</taxon>
        <taxon>Hymenobacter</taxon>
    </lineage>
</organism>
<dbReference type="Proteomes" id="UP000194873">
    <property type="component" value="Unassembled WGS sequence"/>
</dbReference>
<gene>
    <name evidence="1" type="ORF">BXP70_22100</name>
</gene>
<dbReference type="RefSeq" id="WP_086596294.1">
    <property type="nucleotide sequence ID" value="NZ_MTSE01000017.1"/>
</dbReference>
<comment type="caution">
    <text evidence="1">The sequence shown here is derived from an EMBL/GenBank/DDBJ whole genome shotgun (WGS) entry which is preliminary data.</text>
</comment>
<evidence type="ECO:0008006" key="3">
    <source>
        <dbReference type="Google" id="ProtNLM"/>
    </source>
</evidence>
<dbReference type="EMBL" id="MTSE01000017">
    <property type="protein sequence ID" value="OUJ71179.1"/>
    <property type="molecule type" value="Genomic_DNA"/>
</dbReference>
<reference evidence="1 2" key="1">
    <citation type="submission" date="2017-01" db="EMBL/GenBank/DDBJ databases">
        <title>A new Hymenobacter.</title>
        <authorList>
            <person name="Liang Y."/>
            <person name="Feng F."/>
        </authorList>
    </citation>
    <scope>NUCLEOTIDE SEQUENCE [LARGE SCALE GENOMIC DNA]</scope>
    <source>
        <strain evidence="1">MIMBbqt21</strain>
    </source>
</reference>
<dbReference type="OrthoDB" id="882983at2"/>
<proteinExistence type="predicted"/>
<protein>
    <recommendedName>
        <fullName evidence="3">STAS/SEC14 domain-containing protein</fullName>
    </recommendedName>
</protein>
<name>A0A243W7Y0_9BACT</name>
<accession>A0A243W7Y0</accession>
<keyword evidence="2" id="KW-1185">Reference proteome</keyword>